<reference evidence="1" key="2">
    <citation type="submission" date="2022-11" db="EMBL/GenBank/DDBJ databases">
        <title>Draft genome sequencing of Pseudomonas atacamensis RS3R1.</title>
        <authorList>
            <person name="Furuya T."/>
            <person name="Kaneko H."/>
        </authorList>
    </citation>
    <scope>NUCLEOTIDE SEQUENCE</scope>
    <source>
        <strain evidence="1">RS3R-1</strain>
    </source>
</reference>
<name>A0ABQ5PKR2_9PSED</name>
<proteinExistence type="predicted"/>
<reference evidence="1" key="3">
    <citation type="journal article" date="2023" name="J. Biotechnol.">
        <title>Draft Genome Sequences of Endophytic Pseudomonas Strains, Isolated from the Interior of Brassicaceae Plants.</title>
        <authorList>
            <person name="Kaneko H."/>
            <person name="Furuya T."/>
        </authorList>
    </citation>
    <scope>NUCLEOTIDE SEQUENCE</scope>
    <source>
        <strain evidence="1">RS3R-1</strain>
    </source>
</reference>
<keyword evidence="2" id="KW-1185">Reference proteome</keyword>
<accession>A0ABQ5PKR2</accession>
<evidence type="ECO:0000313" key="2">
    <source>
        <dbReference type="Proteomes" id="UP001145022"/>
    </source>
</evidence>
<protein>
    <recommendedName>
        <fullName evidence="3">N-acetyltransferase</fullName>
    </recommendedName>
</protein>
<sequence length="175" mass="19849">MPRERTYLRYQVYRSEARKRAGVATAQMRCISGADMSEVRFEPIDAEALAVYQSWDDPIFSWEDVVVWKAREPLSLDIAIWFELELCGLCFANPNNSRQRIRIVRLEGKPGKAHPLKNQIAALALLAIDEFARIIGSQVIEVQEPMPGAIPVYQQLGFTFDVQGRLVLPVESKVS</sequence>
<evidence type="ECO:0008006" key="3">
    <source>
        <dbReference type="Google" id="ProtNLM"/>
    </source>
</evidence>
<dbReference type="Proteomes" id="UP001145022">
    <property type="component" value="Unassembled WGS sequence"/>
</dbReference>
<dbReference type="EMBL" id="BSCQ01000042">
    <property type="protein sequence ID" value="GLH44155.1"/>
    <property type="molecule type" value="Genomic_DNA"/>
</dbReference>
<evidence type="ECO:0000313" key="1">
    <source>
        <dbReference type="EMBL" id="GLH44155.1"/>
    </source>
</evidence>
<gene>
    <name evidence="1" type="ORF">RS3R1_32430</name>
</gene>
<comment type="caution">
    <text evidence="1">The sequence shown here is derived from an EMBL/GenBank/DDBJ whole genome shotgun (WGS) entry which is preliminary data.</text>
</comment>
<organism evidence="1 2">
    <name type="scientific">Pseudomonas atacamensis</name>
    <dbReference type="NCBI Taxonomy" id="2565368"/>
    <lineage>
        <taxon>Bacteria</taxon>
        <taxon>Pseudomonadati</taxon>
        <taxon>Pseudomonadota</taxon>
        <taxon>Gammaproteobacteria</taxon>
        <taxon>Pseudomonadales</taxon>
        <taxon>Pseudomonadaceae</taxon>
        <taxon>Pseudomonas</taxon>
    </lineage>
</organism>
<reference evidence="1" key="1">
    <citation type="journal article" date="2021" name="Sci. Rep.">
        <title>An efficient direct screening system for microorganisms that activate plant immune responses based on plant-microbe interactions using cultured plant cells.</title>
        <authorList>
            <person name="Kurokawa M."/>
            <person name="Nakano M."/>
            <person name="Kitahata N."/>
            <person name="Kuchitsu K."/>
            <person name="Furuya T."/>
        </authorList>
    </citation>
    <scope>NUCLEOTIDE SEQUENCE</scope>
    <source>
        <strain evidence="1">RS3R-1</strain>
    </source>
</reference>